<dbReference type="GO" id="GO:0000444">
    <property type="term" value="C:MIS12/MIND type complex"/>
    <property type="evidence" value="ECO:0007669"/>
    <property type="project" value="TreeGrafter"/>
</dbReference>
<protein>
    <submittedName>
        <fullName evidence="2">Similar to Kinetochore protein mis14 acc. no. Q9P6M3</fullName>
    </submittedName>
</protein>
<dbReference type="eggNOG" id="ENOG502SA1D">
    <property type="taxonomic scope" value="Eukaryota"/>
</dbReference>
<dbReference type="OMA" id="EVQRNWE"/>
<proteinExistence type="predicted"/>
<dbReference type="OrthoDB" id="2135762at2759"/>
<sequence length="288" mass="32799">MLIQQAPTRDALNHRAAQTNANSERGDETRACKASKDIHTRTHNTRALARVPVESATIEHPIHRQRIATPPHLYQFAKMEAEKMRPIELQSPEDLRYLIGKVRSAAAQNLSKLPPSQDPAMMQRVEELLDEYIMNVFTRALPNLTINGLPPNLPITAYMQPVEEFEPFDSRLQAAVVSLHMEIEQRTLQLTAMRRDAPTQLRELFDNDWTAEERRGEKLTKSWEEKLNATEPEGLVVRDVERHEEAEATKKKAEAGLQEIQTDLTRVLGRLTRASAAANYILEKERSG</sequence>
<evidence type="ECO:0000313" key="3">
    <source>
        <dbReference type="Proteomes" id="UP000018144"/>
    </source>
</evidence>
<reference evidence="2 3" key="1">
    <citation type="journal article" date="2013" name="PLoS Genet.">
        <title>The genome and development-dependent transcriptomes of Pyronema confluens: a window into fungal evolution.</title>
        <authorList>
            <person name="Traeger S."/>
            <person name="Altegoer F."/>
            <person name="Freitag M."/>
            <person name="Gabaldon T."/>
            <person name="Kempken F."/>
            <person name="Kumar A."/>
            <person name="Marcet-Houben M."/>
            <person name="Poggeler S."/>
            <person name="Stajich J.E."/>
            <person name="Nowrousian M."/>
        </authorList>
    </citation>
    <scope>NUCLEOTIDE SEQUENCE [LARGE SCALE GENOMIC DNA]</scope>
    <source>
        <strain evidence="3">CBS 100304</strain>
        <tissue evidence="2">Vegetative mycelium</tissue>
    </source>
</reference>
<dbReference type="PANTHER" id="PTHR31749:SF3">
    <property type="entry name" value="KINETOCHORE-ASSOCIATED PROTEIN NSL1 HOMOLOG"/>
    <property type="match status" value="1"/>
</dbReference>
<dbReference type="GO" id="GO:0000070">
    <property type="term" value="P:mitotic sister chromatid segregation"/>
    <property type="evidence" value="ECO:0007669"/>
    <property type="project" value="InterPro"/>
</dbReference>
<accession>U4LJ50</accession>
<dbReference type="PANTHER" id="PTHR31749">
    <property type="entry name" value="KINETOCHORE-ASSOCIATED PROTEIN NSL1 HOMOLOG"/>
    <property type="match status" value="1"/>
</dbReference>
<dbReference type="AlphaFoldDB" id="U4LJ50"/>
<evidence type="ECO:0000256" key="1">
    <source>
        <dbReference type="SAM" id="MobiDB-lite"/>
    </source>
</evidence>
<keyword evidence="3" id="KW-1185">Reference proteome</keyword>
<feature type="compositionally biased region" description="Basic and acidic residues" evidence="1">
    <location>
        <begin position="24"/>
        <end position="36"/>
    </location>
</feature>
<dbReference type="InterPro" id="IPR013950">
    <property type="entry name" value="Mis14/Nsl1"/>
</dbReference>
<dbReference type="Pfam" id="PF08641">
    <property type="entry name" value="Mis14"/>
    <property type="match status" value="1"/>
</dbReference>
<dbReference type="Proteomes" id="UP000018144">
    <property type="component" value="Unassembled WGS sequence"/>
</dbReference>
<feature type="region of interest" description="Disordered" evidence="1">
    <location>
        <begin position="1"/>
        <end position="36"/>
    </location>
</feature>
<organism evidence="2 3">
    <name type="scientific">Pyronema omphalodes (strain CBS 100304)</name>
    <name type="common">Pyronema confluens</name>
    <dbReference type="NCBI Taxonomy" id="1076935"/>
    <lineage>
        <taxon>Eukaryota</taxon>
        <taxon>Fungi</taxon>
        <taxon>Dikarya</taxon>
        <taxon>Ascomycota</taxon>
        <taxon>Pezizomycotina</taxon>
        <taxon>Pezizomycetes</taxon>
        <taxon>Pezizales</taxon>
        <taxon>Pyronemataceae</taxon>
        <taxon>Pyronema</taxon>
    </lineage>
</organism>
<evidence type="ECO:0000313" key="2">
    <source>
        <dbReference type="EMBL" id="CCX17121.1"/>
    </source>
</evidence>
<dbReference type="STRING" id="1076935.U4LJ50"/>
<name>U4LJ50_PYROM</name>
<gene>
    <name evidence="2" type="ORF">PCON_04050</name>
</gene>
<dbReference type="EMBL" id="HF936576">
    <property type="protein sequence ID" value="CCX17121.1"/>
    <property type="molecule type" value="Genomic_DNA"/>
</dbReference>